<proteinExistence type="inferred from homology"/>
<protein>
    <recommendedName>
        <fullName evidence="5 6">Transcription termination/antitermination protein NusG</fullName>
    </recommendedName>
</protein>
<dbReference type="CDD" id="cd06091">
    <property type="entry name" value="KOW_NusG"/>
    <property type="match status" value="1"/>
</dbReference>
<comment type="function">
    <text evidence="5 7">Participates in transcription elongation, termination and antitermination.</text>
</comment>
<keyword evidence="1 5" id="KW-0806">Transcription termination</keyword>
<dbReference type="GO" id="GO:0005829">
    <property type="term" value="C:cytosol"/>
    <property type="evidence" value="ECO:0007669"/>
    <property type="project" value="TreeGrafter"/>
</dbReference>
<dbReference type="GO" id="GO:0031564">
    <property type="term" value="P:transcription antitermination"/>
    <property type="evidence" value="ECO:0007669"/>
    <property type="project" value="UniProtKB-UniRule"/>
</dbReference>
<dbReference type="InterPro" id="IPR001062">
    <property type="entry name" value="Transcrpt_antiterm_NusG"/>
</dbReference>
<sequence length="175" mass="20419">MKWYVVNVLVGKEKKIKKLLKERIRKENLSEHFEEIYIPSEKIKKKSRGKQKEVNQRIFPGYILVRMEMNDKTWHVVKNTNGIGGFVSAESEPMTLSDEKVSKIKNESEDRRSTLQKKTDFRVGEKVRIIDGPFASFNGVVENILSEKSKLRVMVSIFGRKTPVELDYDQVKKDK</sequence>
<comment type="caution">
    <text evidence="10">The sequence shown here is derived from an EMBL/GenBank/DDBJ whole genome shotgun (WGS) entry which is preliminary data.</text>
</comment>
<dbReference type="CDD" id="cd09891">
    <property type="entry name" value="NGN_Bact_1"/>
    <property type="match status" value="1"/>
</dbReference>
<gene>
    <name evidence="5 10" type="primary">nusG</name>
    <name evidence="10" type="ORF">FXF47_08100</name>
</gene>
<name>A0A5D0ME53_9BACT</name>
<dbReference type="GO" id="GO:0032784">
    <property type="term" value="P:regulation of DNA-templated transcription elongation"/>
    <property type="evidence" value="ECO:0007669"/>
    <property type="project" value="InterPro"/>
</dbReference>
<comment type="similarity">
    <text evidence="5 7">Belongs to the NusG family.</text>
</comment>
<dbReference type="Gene3D" id="2.30.30.30">
    <property type="match status" value="1"/>
</dbReference>
<dbReference type="InterPro" id="IPR006645">
    <property type="entry name" value="NGN-like_dom"/>
</dbReference>
<dbReference type="FunFam" id="2.30.30.30:FF:000002">
    <property type="entry name" value="Transcription termination/antitermination factor NusG"/>
    <property type="match status" value="1"/>
</dbReference>
<dbReference type="InterPro" id="IPR036735">
    <property type="entry name" value="NGN_dom_sf"/>
</dbReference>
<dbReference type="SUPFAM" id="SSF50104">
    <property type="entry name" value="Translation proteins SH3-like domain"/>
    <property type="match status" value="1"/>
</dbReference>
<dbReference type="GO" id="GO:0006353">
    <property type="term" value="P:DNA-templated transcription termination"/>
    <property type="evidence" value="ECO:0007669"/>
    <property type="project" value="UniProtKB-UniRule"/>
</dbReference>
<dbReference type="EMBL" id="VSIX01000090">
    <property type="protein sequence ID" value="TYB30662.1"/>
    <property type="molecule type" value="Genomic_DNA"/>
</dbReference>
<dbReference type="AlphaFoldDB" id="A0A5D0ME53"/>
<evidence type="ECO:0000256" key="6">
    <source>
        <dbReference type="NCBIfam" id="TIGR00922"/>
    </source>
</evidence>
<evidence type="ECO:0000256" key="3">
    <source>
        <dbReference type="ARBA" id="ARBA00023015"/>
    </source>
</evidence>
<dbReference type="InterPro" id="IPR008991">
    <property type="entry name" value="Translation_prot_SH3-like_sf"/>
</dbReference>
<evidence type="ECO:0000256" key="7">
    <source>
        <dbReference type="RuleBase" id="RU000538"/>
    </source>
</evidence>
<dbReference type="Gene3D" id="3.30.70.940">
    <property type="entry name" value="NusG, N-terminal domain"/>
    <property type="match status" value="1"/>
</dbReference>
<keyword evidence="2 5" id="KW-0889">Transcription antitermination</keyword>
<dbReference type="Pfam" id="PF02357">
    <property type="entry name" value="NusG"/>
    <property type="match status" value="1"/>
</dbReference>
<evidence type="ECO:0000313" key="11">
    <source>
        <dbReference type="Proteomes" id="UP000324143"/>
    </source>
</evidence>
<keyword evidence="3 5" id="KW-0805">Transcription regulation</keyword>
<evidence type="ECO:0000259" key="9">
    <source>
        <dbReference type="SMART" id="SM00739"/>
    </source>
</evidence>
<dbReference type="InterPro" id="IPR014722">
    <property type="entry name" value="Rib_uL2_dom2"/>
</dbReference>
<evidence type="ECO:0000256" key="1">
    <source>
        <dbReference type="ARBA" id="ARBA00022472"/>
    </source>
</evidence>
<dbReference type="Proteomes" id="UP000324143">
    <property type="component" value="Unassembled WGS sequence"/>
</dbReference>
<dbReference type="InterPro" id="IPR005824">
    <property type="entry name" value="KOW"/>
</dbReference>
<dbReference type="InterPro" id="IPR015869">
    <property type="entry name" value="Transcrpt_antiterm_NusG_bac_CS"/>
</dbReference>
<dbReference type="PRINTS" id="PR00338">
    <property type="entry name" value="NUSGTNSCPFCT"/>
</dbReference>
<evidence type="ECO:0000256" key="2">
    <source>
        <dbReference type="ARBA" id="ARBA00022814"/>
    </source>
</evidence>
<keyword evidence="11" id="KW-1185">Reference proteome</keyword>
<organism evidence="10 11">
    <name type="scientific">Candidatus Mcinerneyibacterium aminivorans</name>
    <dbReference type="NCBI Taxonomy" id="2703815"/>
    <lineage>
        <taxon>Bacteria</taxon>
        <taxon>Candidatus Macinerneyibacteriota</taxon>
        <taxon>Candidatus Mcinerneyibacteria</taxon>
        <taxon>Candidatus Mcinerneyibacteriales</taxon>
        <taxon>Candidatus Mcinerneyibacteriaceae</taxon>
        <taxon>Candidatus Mcinerneyibacterium</taxon>
    </lineage>
</organism>
<dbReference type="Pfam" id="PF00467">
    <property type="entry name" value="KOW"/>
    <property type="match status" value="1"/>
</dbReference>
<evidence type="ECO:0000259" key="8">
    <source>
        <dbReference type="SMART" id="SM00738"/>
    </source>
</evidence>
<dbReference type="InterPro" id="IPR043425">
    <property type="entry name" value="NusG-like"/>
</dbReference>
<accession>A0A5D0ME53</accession>
<evidence type="ECO:0000313" key="10">
    <source>
        <dbReference type="EMBL" id="TYB30662.1"/>
    </source>
</evidence>
<dbReference type="PANTHER" id="PTHR30265">
    <property type="entry name" value="RHO-INTERACTING TRANSCRIPTION TERMINATION FACTOR NUSG"/>
    <property type="match status" value="1"/>
</dbReference>
<dbReference type="NCBIfam" id="TIGR00922">
    <property type="entry name" value="nusG"/>
    <property type="match status" value="1"/>
</dbReference>
<feature type="domain" description="NusG-like N-terminal" evidence="8">
    <location>
        <begin position="1"/>
        <end position="108"/>
    </location>
</feature>
<dbReference type="PROSITE" id="PS01014">
    <property type="entry name" value="NUSG"/>
    <property type="match status" value="1"/>
</dbReference>
<evidence type="ECO:0000256" key="5">
    <source>
        <dbReference type="HAMAP-Rule" id="MF_00948"/>
    </source>
</evidence>
<dbReference type="InterPro" id="IPR047050">
    <property type="entry name" value="NGN"/>
</dbReference>
<reference evidence="10" key="1">
    <citation type="submission" date="2019-08" db="EMBL/GenBank/DDBJ databases">
        <title>Genomic characterization of a novel candidate phylum (ARYD3) from a high temperature, high salinity tertiary oil reservoir in north central Oklahoma, USA.</title>
        <authorList>
            <person name="Youssef N.H."/>
            <person name="Yadav A."/>
            <person name="Elshahed M.S."/>
        </authorList>
    </citation>
    <scope>NUCLEOTIDE SEQUENCE [LARGE SCALE GENOMIC DNA]</scope>
    <source>
        <strain evidence="10">ARYD3</strain>
    </source>
</reference>
<dbReference type="HAMAP" id="MF_00948">
    <property type="entry name" value="NusG"/>
    <property type="match status" value="1"/>
</dbReference>
<evidence type="ECO:0000256" key="4">
    <source>
        <dbReference type="ARBA" id="ARBA00023163"/>
    </source>
</evidence>
<dbReference type="PANTHER" id="PTHR30265:SF2">
    <property type="entry name" value="TRANSCRIPTION TERMINATION_ANTITERMINATION PROTEIN NUSG"/>
    <property type="match status" value="1"/>
</dbReference>
<dbReference type="SMART" id="SM00739">
    <property type="entry name" value="KOW"/>
    <property type="match status" value="1"/>
</dbReference>
<dbReference type="SUPFAM" id="SSF82679">
    <property type="entry name" value="N-utilization substance G protein NusG, N-terminal domain"/>
    <property type="match status" value="1"/>
</dbReference>
<dbReference type="GO" id="GO:0006354">
    <property type="term" value="P:DNA-templated transcription elongation"/>
    <property type="evidence" value="ECO:0007669"/>
    <property type="project" value="UniProtKB-UniRule"/>
</dbReference>
<dbReference type="SMART" id="SM00738">
    <property type="entry name" value="NGN"/>
    <property type="match status" value="1"/>
</dbReference>
<keyword evidence="4 5" id="KW-0804">Transcription</keyword>
<feature type="domain" description="KOW" evidence="9">
    <location>
        <begin position="120"/>
        <end position="147"/>
    </location>
</feature>